<dbReference type="RefSeq" id="XP_017784223.1">
    <property type="nucleotide sequence ID" value="XM_017928734.1"/>
</dbReference>
<evidence type="ECO:0000256" key="1">
    <source>
        <dbReference type="ARBA" id="ARBA00003056"/>
    </source>
</evidence>
<name>A0ABM1NBM3_NICVS</name>
<evidence type="ECO:0000256" key="4">
    <source>
        <dbReference type="ARBA" id="ARBA00021436"/>
    </source>
</evidence>
<proteinExistence type="predicted"/>
<gene>
    <name evidence="8" type="primary">LOC108567927</name>
</gene>
<evidence type="ECO:0000313" key="8">
    <source>
        <dbReference type="RefSeq" id="XP_017784223.1"/>
    </source>
</evidence>
<comment type="subcellular location">
    <subcellularLocation>
        <location evidence="3">Cytoplasm</location>
    </subcellularLocation>
    <subcellularLocation>
        <location evidence="2">Nucleus</location>
    </subcellularLocation>
</comment>
<accession>A0ABM1NBM3</accession>
<organism evidence="7 8">
    <name type="scientific">Nicrophorus vespilloides</name>
    <name type="common">Boreal carrion beetle</name>
    <dbReference type="NCBI Taxonomy" id="110193"/>
    <lineage>
        <taxon>Eukaryota</taxon>
        <taxon>Metazoa</taxon>
        <taxon>Ecdysozoa</taxon>
        <taxon>Arthropoda</taxon>
        <taxon>Hexapoda</taxon>
        <taxon>Insecta</taxon>
        <taxon>Pterygota</taxon>
        <taxon>Neoptera</taxon>
        <taxon>Endopterygota</taxon>
        <taxon>Coleoptera</taxon>
        <taxon>Polyphaga</taxon>
        <taxon>Staphyliniformia</taxon>
        <taxon>Silphidae</taxon>
        <taxon>Nicrophorinae</taxon>
        <taxon>Nicrophorus</taxon>
    </lineage>
</organism>
<evidence type="ECO:0000256" key="5">
    <source>
        <dbReference type="ARBA" id="ARBA00022490"/>
    </source>
</evidence>
<evidence type="ECO:0000256" key="2">
    <source>
        <dbReference type="ARBA" id="ARBA00004123"/>
    </source>
</evidence>
<comment type="function">
    <text evidence="1">May be involved in spermatogenesis.</text>
</comment>
<protein>
    <recommendedName>
        <fullName evidence="4">Cilia- and flagella-associated protein 299</fullName>
    </recommendedName>
</protein>
<dbReference type="PANTHER" id="PTHR33588:SF1">
    <property type="entry name" value="CILIA- AND FLAGELLA-ASSOCIATED PROTEIN 299"/>
    <property type="match status" value="1"/>
</dbReference>
<dbReference type="GeneID" id="108567927"/>
<keyword evidence="5" id="KW-0963">Cytoplasm</keyword>
<dbReference type="Proteomes" id="UP000695000">
    <property type="component" value="Unplaced"/>
</dbReference>
<dbReference type="PANTHER" id="PTHR33588">
    <property type="entry name" value="CILIA- AND FLAGELLA-ASSOCIATED PROTEIN 299"/>
    <property type="match status" value="1"/>
</dbReference>
<reference evidence="8" key="1">
    <citation type="submission" date="2025-08" db="UniProtKB">
        <authorList>
            <consortium name="RefSeq"/>
        </authorList>
    </citation>
    <scope>IDENTIFICATION</scope>
    <source>
        <tissue evidence="8">Whole Larva</tissue>
    </source>
</reference>
<evidence type="ECO:0000313" key="7">
    <source>
        <dbReference type="Proteomes" id="UP000695000"/>
    </source>
</evidence>
<evidence type="ECO:0000256" key="3">
    <source>
        <dbReference type="ARBA" id="ARBA00004496"/>
    </source>
</evidence>
<sequence length="232" mass="27241">METTPQIEADRRLLKFKTYEEYLDSLVNKSDVCYLQSVSASRTIAELGYRSTGETLSRDQFQTRLAAVISYLFPTFKPYELASERMPAKDPLQKELALRERVNRLGIISTIIFLRNFTRGGFEVSGYIDYGDRLQNEDWKPFFRGKKKLWPRSSDLGYYHWRLGKSISNESFNYKVMVDMQKGLIFQNRFDRKIIYVDPNLLSPGSNTTRTRIESSTYEHIVLYDHVVIQRI</sequence>
<dbReference type="InterPro" id="IPR027887">
    <property type="entry name" value="DUF4464"/>
</dbReference>
<dbReference type="Pfam" id="PF14713">
    <property type="entry name" value="DUF4464"/>
    <property type="match status" value="1"/>
</dbReference>
<keyword evidence="6" id="KW-0539">Nucleus</keyword>
<evidence type="ECO:0000256" key="6">
    <source>
        <dbReference type="ARBA" id="ARBA00023242"/>
    </source>
</evidence>
<keyword evidence="7" id="KW-1185">Reference proteome</keyword>